<protein>
    <recommendedName>
        <fullName evidence="5">Secreted protein</fullName>
    </recommendedName>
</protein>
<evidence type="ECO:0000313" key="4">
    <source>
        <dbReference type="Proteomes" id="UP001214441"/>
    </source>
</evidence>
<feature type="chain" id="PRO_5046193885" description="Secreted protein" evidence="2">
    <location>
        <begin position="36"/>
        <end position="124"/>
    </location>
</feature>
<evidence type="ECO:0008006" key="5">
    <source>
        <dbReference type="Google" id="ProtNLM"/>
    </source>
</evidence>
<name>A0ABT6ZZV1_9ACTN</name>
<feature type="compositionally biased region" description="Basic and acidic residues" evidence="1">
    <location>
        <begin position="78"/>
        <end position="96"/>
    </location>
</feature>
<organism evidence="3 4">
    <name type="scientific">Streptomyces iconiensis</name>
    <dbReference type="NCBI Taxonomy" id="1384038"/>
    <lineage>
        <taxon>Bacteria</taxon>
        <taxon>Bacillati</taxon>
        <taxon>Actinomycetota</taxon>
        <taxon>Actinomycetes</taxon>
        <taxon>Kitasatosporales</taxon>
        <taxon>Streptomycetaceae</taxon>
        <taxon>Streptomyces</taxon>
    </lineage>
</organism>
<sequence>MRSGVTVRRACAYAVALVLSLLLAGAGTVAQEAQAAQSRAASVQESASPPAGETEQEHADCHARGAARAAAAPPVPGERPRKPWEPRDHAFEERRGKGAPATGSAGMPWRRSVGVPVLHQVFRH</sequence>
<keyword evidence="2" id="KW-0732">Signal</keyword>
<evidence type="ECO:0000256" key="1">
    <source>
        <dbReference type="SAM" id="MobiDB-lite"/>
    </source>
</evidence>
<accession>A0ABT6ZZV1</accession>
<evidence type="ECO:0000313" key="3">
    <source>
        <dbReference type="EMBL" id="MDJ1134319.1"/>
    </source>
</evidence>
<dbReference type="EMBL" id="JANCPR020000020">
    <property type="protein sequence ID" value="MDJ1134319.1"/>
    <property type="molecule type" value="Genomic_DNA"/>
</dbReference>
<feature type="signal peptide" evidence="2">
    <location>
        <begin position="1"/>
        <end position="35"/>
    </location>
</feature>
<dbReference type="Proteomes" id="UP001214441">
    <property type="component" value="Unassembled WGS sequence"/>
</dbReference>
<comment type="caution">
    <text evidence="3">The sequence shown here is derived from an EMBL/GenBank/DDBJ whole genome shotgun (WGS) entry which is preliminary data.</text>
</comment>
<feature type="region of interest" description="Disordered" evidence="1">
    <location>
        <begin position="35"/>
        <end position="110"/>
    </location>
</feature>
<evidence type="ECO:0000256" key="2">
    <source>
        <dbReference type="SAM" id="SignalP"/>
    </source>
</evidence>
<dbReference type="RefSeq" id="WP_274046592.1">
    <property type="nucleotide sequence ID" value="NZ_JANCPR020000020.1"/>
</dbReference>
<proteinExistence type="predicted"/>
<gene>
    <name evidence="3" type="ORF">NMN56_020600</name>
</gene>
<keyword evidence="4" id="KW-1185">Reference proteome</keyword>
<reference evidence="3 4" key="1">
    <citation type="submission" date="2023-05" db="EMBL/GenBank/DDBJ databases">
        <title>Streptantibioticus silvisoli sp. nov., acidotolerant actinomycetes 1 from pine litter.</title>
        <authorList>
            <person name="Swiecimska M."/>
            <person name="Golinska P."/>
            <person name="Sangal V."/>
            <person name="Wachnowicz B."/>
            <person name="Goodfellow M."/>
        </authorList>
    </citation>
    <scope>NUCLEOTIDE SEQUENCE [LARGE SCALE GENOMIC DNA]</scope>
    <source>
        <strain evidence="3 4">DSM 42109</strain>
    </source>
</reference>
<feature type="compositionally biased region" description="Low complexity" evidence="1">
    <location>
        <begin position="35"/>
        <end position="48"/>
    </location>
</feature>